<dbReference type="CDD" id="cd07333">
    <property type="entry name" value="M48C_bepA_like"/>
    <property type="match status" value="1"/>
</dbReference>
<comment type="cofactor">
    <cofactor evidence="6">
        <name>Zn(2+)</name>
        <dbReference type="ChEBI" id="CHEBI:29105"/>
    </cofactor>
    <text evidence="6">Binds 1 zinc ion per subunit.</text>
</comment>
<dbReference type="PANTHER" id="PTHR22726:SF1">
    <property type="entry name" value="METALLOENDOPEPTIDASE OMA1, MITOCHONDRIAL"/>
    <property type="match status" value="1"/>
</dbReference>
<dbReference type="Pfam" id="PF01435">
    <property type="entry name" value="Peptidase_M48"/>
    <property type="match status" value="1"/>
</dbReference>
<sequence>MFKFFSFIQRRSSGPWFYPLISITVAFSIWISSAPATQAIPWRDLIFRGIQVIQLTTLSNQQEVALGRQINEQLVKSEIKLLQNPQATEYINQIGQRLAETSERSNIPYTFQVVNDSSINAFATMGGFVYVNTGLMKAAENEAELASVIAHEIGHIVGRHSVEQMRQMAVAQGVASAAGLDASLAVQIGVELALRRPNSRKAEYEADQFGITNLGKAGYDQQAAVSFMKKLLQAGSVPTILSTHPATNDRISALEAMINPSFTNNGSGMDSAAYQSKVQRLL</sequence>
<evidence type="ECO:0000256" key="1">
    <source>
        <dbReference type="ARBA" id="ARBA00022670"/>
    </source>
</evidence>
<keyword evidence="1 6" id="KW-0645">Protease</keyword>
<feature type="domain" description="Peptidase M48" evidence="7">
    <location>
        <begin position="85"/>
        <end position="257"/>
    </location>
</feature>
<comment type="caution">
    <text evidence="8">The sequence shown here is derived from an EMBL/GenBank/DDBJ whole genome shotgun (WGS) entry which is preliminary data.</text>
</comment>
<protein>
    <submittedName>
        <fullName evidence="8">M48 family metallopeptidase</fullName>
    </submittedName>
</protein>
<evidence type="ECO:0000259" key="7">
    <source>
        <dbReference type="Pfam" id="PF01435"/>
    </source>
</evidence>
<evidence type="ECO:0000313" key="8">
    <source>
        <dbReference type="EMBL" id="MEA5522115.1"/>
    </source>
</evidence>
<keyword evidence="2" id="KW-0479">Metal-binding</keyword>
<dbReference type="InterPro" id="IPR051156">
    <property type="entry name" value="Mito/Outer_Membr_Metalloprot"/>
</dbReference>
<keyword evidence="5 6" id="KW-0482">Metalloprotease</keyword>
<evidence type="ECO:0000313" key="9">
    <source>
        <dbReference type="Proteomes" id="UP001301728"/>
    </source>
</evidence>
<dbReference type="InterPro" id="IPR001915">
    <property type="entry name" value="Peptidase_M48"/>
</dbReference>
<evidence type="ECO:0000256" key="2">
    <source>
        <dbReference type="ARBA" id="ARBA00022723"/>
    </source>
</evidence>
<comment type="similarity">
    <text evidence="6">Belongs to the peptidase M48 family.</text>
</comment>
<keyword evidence="3 6" id="KW-0378">Hydrolase</keyword>
<organism evidence="8 9">
    <name type="scientific">Limnoraphis robusta CCNP1315</name>
    <dbReference type="NCBI Taxonomy" id="3110306"/>
    <lineage>
        <taxon>Bacteria</taxon>
        <taxon>Bacillati</taxon>
        <taxon>Cyanobacteriota</taxon>
        <taxon>Cyanophyceae</taxon>
        <taxon>Oscillatoriophycideae</taxon>
        <taxon>Oscillatoriales</taxon>
        <taxon>Sirenicapillariaceae</taxon>
        <taxon>Limnoraphis</taxon>
    </lineage>
</organism>
<reference evidence="8 9" key="1">
    <citation type="submission" date="2023-12" db="EMBL/GenBank/DDBJ databases">
        <title>Baltic Sea Cyanobacteria.</title>
        <authorList>
            <person name="Delbaje E."/>
            <person name="Fewer D.P."/>
            <person name="Shishido T.K."/>
        </authorList>
    </citation>
    <scope>NUCLEOTIDE SEQUENCE [LARGE SCALE GENOMIC DNA]</scope>
    <source>
        <strain evidence="8 9">CCNP 1315</strain>
    </source>
</reference>
<dbReference type="Gene3D" id="3.30.2010.10">
    <property type="entry name" value="Metalloproteases ('zincins'), catalytic domain"/>
    <property type="match status" value="1"/>
</dbReference>
<evidence type="ECO:0000256" key="6">
    <source>
        <dbReference type="RuleBase" id="RU003983"/>
    </source>
</evidence>
<dbReference type="RefSeq" id="WP_323272508.1">
    <property type="nucleotide sequence ID" value="NZ_JAYGHT010000146.1"/>
</dbReference>
<accession>A0ABU5U4W5</accession>
<evidence type="ECO:0000256" key="5">
    <source>
        <dbReference type="ARBA" id="ARBA00023049"/>
    </source>
</evidence>
<dbReference type="EMBL" id="JAYGHT010000146">
    <property type="protein sequence ID" value="MEA5522115.1"/>
    <property type="molecule type" value="Genomic_DNA"/>
</dbReference>
<evidence type="ECO:0000256" key="3">
    <source>
        <dbReference type="ARBA" id="ARBA00022801"/>
    </source>
</evidence>
<gene>
    <name evidence="8" type="ORF">VB854_24550</name>
</gene>
<name>A0ABU5U4W5_9CYAN</name>
<dbReference type="Proteomes" id="UP001301728">
    <property type="component" value="Unassembled WGS sequence"/>
</dbReference>
<keyword evidence="9" id="KW-1185">Reference proteome</keyword>
<evidence type="ECO:0000256" key="4">
    <source>
        <dbReference type="ARBA" id="ARBA00022833"/>
    </source>
</evidence>
<keyword evidence="4 6" id="KW-0862">Zinc</keyword>
<dbReference type="PANTHER" id="PTHR22726">
    <property type="entry name" value="METALLOENDOPEPTIDASE OMA1"/>
    <property type="match status" value="1"/>
</dbReference>
<proteinExistence type="inferred from homology"/>